<dbReference type="Pfam" id="PF25917">
    <property type="entry name" value="BSH_RND"/>
    <property type="match status" value="1"/>
</dbReference>
<dbReference type="Gene3D" id="2.40.420.20">
    <property type="match status" value="1"/>
</dbReference>
<evidence type="ECO:0000256" key="2">
    <source>
        <dbReference type="SAM" id="MobiDB-lite"/>
    </source>
</evidence>
<keyword evidence="3" id="KW-1133">Transmembrane helix</keyword>
<dbReference type="GO" id="GO:0015562">
    <property type="term" value="F:efflux transmembrane transporter activity"/>
    <property type="evidence" value="ECO:0007669"/>
    <property type="project" value="TreeGrafter"/>
</dbReference>
<evidence type="ECO:0000256" key="1">
    <source>
        <dbReference type="ARBA" id="ARBA00009477"/>
    </source>
</evidence>
<dbReference type="InterPro" id="IPR058625">
    <property type="entry name" value="MdtA-like_BSH"/>
</dbReference>
<dbReference type="InterPro" id="IPR006143">
    <property type="entry name" value="RND_pump_MFP"/>
</dbReference>
<feature type="domain" description="Multidrug resistance protein MdtA-like barrel-sandwich hybrid" evidence="4">
    <location>
        <begin position="79"/>
        <end position="229"/>
    </location>
</feature>
<dbReference type="Proteomes" id="UP000183974">
    <property type="component" value="Unassembled WGS sequence"/>
</dbReference>
<evidence type="ECO:0000313" key="7">
    <source>
        <dbReference type="Proteomes" id="UP000183974"/>
    </source>
</evidence>
<keyword evidence="3" id="KW-0472">Membrane</keyword>
<evidence type="ECO:0000259" key="5">
    <source>
        <dbReference type="Pfam" id="PF25954"/>
    </source>
</evidence>
<dbReference type="SUPFAM" id="SSF111369">
    <property type="entry name" value="HlyD-like secretion proteins"/>
    <property type="match status" value="1"/>
</dbReference>
<gene>
    <name evidence="6" type="ORF">SAMN05444398_101722</name>
</gene>
<feature type="domain" description="CusB-like beta-barrel" evidence="5">
    <location>
        <begin position="242"/>
        <end position="315"/>
    </location>
</feature>
<keyword evidence="3" id="KW-0812">Transmembrane</keyword>
<dbReference type="NCBIfam" id="TIGR01730">
    <property type="entry name" value="RND_mfp"/>
    <property type="match status" value="1"/>
</dbReference>
<organism evidence="6 7">
    <name type="scientific">Roseovarius pacificus</name>
    <dbReference type="NCBI Taxonomy" id="337701"/>
    <lineage>
        <taxon>Bacteria</taxon>
        <taxon>Pseudomonadati</taxon>
        <taxon>Pseudomonadota</taxon>
        <taxon>Alphaproteobacteria</taxon>
        <taxon>Rhodobacterales</taxon>
        <taxon>Roseobacteraceae</taxon>
        <taxon>Roseovarius</taxon>
    </lineage>
</organism>
<dbReference type="EMBL" id="FRBR01000001">
    <property type="protein sequence ID" value="SHL13892.1"/>
    <property type="molecule type" value="Genomic_DNA"/>
</dbReference>
<dbReference type="OrthoDB" id="9791520at2"/>
<dbReference type="STRING" id="337701.SAMN05444398_101722"/>
<keyword evidence="7" id="KW-1185">Reference proteome</keyword>
<name>A0A1M6Y6V0_9RHOB</name>
<protein>
    <submittedName>
        <fullName evidence="6">HlyD family secretion protein</fullName>
    </submittedName>
</protein>
<accession>A0A1M6Y6V0</accession>
<dbReference type="AlphaFoldDB" id="A0A1M6Y6V0"/>
<feature type="transmembrane region" description="Helical" evidence="3">
    <location>
        <begin position="21"/>
        <end position="41"/>
    </location>
</feature>
<dbReference type="GO" id="GO:1990281">
    <property type="term" value="C:efflux pump complex"/>
    <property type="evidence" value="ECO:0007669"/>
    <property type="project" value="TreeGrafter"/>
</dbReference>
<dbReference type="PANTHER" id="PTHR30469">
    <property type="entry name" value="MULTIDRUG RESISTANCE PROTEIN MDTA"/>
    <property type="match status" value="1"/>
</dbReference>
<dbReference type="PANTHER" id="PTHR30469:SF33">
    <property type="entry name" value="SLR1207 PROTEIN"/>
    <property type="match status" value="1"/>
</dbReference>
<feature type="region of interest" description="Disordered" evidence="2">
    <location>
        <begin position="338"/>
        <end position="367"/>
    </location>
</feature>
<evidence type="ECO:0000256" key="3">
    <source>
        <dbReference type="SAM" id="Phobius"/>
    </source>
</evidence>
<dbReference type="Gene3D" id="1.10.287.470">
    <property type="entry name" value="Helix hairpin bin"/>
    <property type="match status" value="1"/>
</dbReference>
<comment type="similarity">
    <text evidence="1">Belongs to the membrane fusion protein (MFP) (TC 8.A.1) family.</text>
</comment>
<dbReference type="Gene3D" id="2.40.50.100">
    <property type="match status" value="1"/>
</dbReference>
<evidence type="ECO:0000259" key="4">
    <source>
        <dbReference type="Pfam" id="PF25917"/>
    </source>
</evidence>
<dbReference type="RefSeq" id="WP_073032792.1">
    <property type="nucleotide sequence ID" value="NZ_BMLR01000001.1"/>
</dbReference>
<dbReference type="Gene3D" id="2.40.30.170">
    <property type="match status" value="1"/>
</dbReference>
<evidence type="ECO:0000313" key="6">
    <source>
        <dbReference type="EMBL" id="SHL13892.1"/>
    </source>
</evidence>
<proteinExistence type="inferred from homology"/>
<reference evidence="6 7" key="1">
    <citation type="submission" date="2016-11" db="EMBL/GenBank/DDBJ databases">
        <authorList>
            <person name="Jaros S."/>
            <person name="Januszkiewicz K."/>
            <person name="Wedrychowicz H."/>
        </authorList>
    </citation>
    <scope>NUCLEOTIDE SEQUENCE [LARGE SCALE GENOMIC DNA]</scope>
    <source>
        <strain evidence="6 7">DSM 29589</strain>
    </source>
</reference>
<dbReference type="InterPro" id="IPR058792">
    <property type="entry name" value="Beta-barrel_RND_2"/>
</dbReference>
<dbReference type="Pfam" id="PF25954">
    <property type="entry name" value="Beta-barrel_RND_2"/>
    <property type="match status" value="1"/>
</dbReference>
<sequence length="418" mass="44540">MTAEQEEIAKTLGIGRRRHASWRWIAVAGGAILLVAAVLFYRGATSGEQVRYVTEEARRGGLEVTVSATGSVEPTDLFDISSELSGTIAAVHVDFNDTVEKGMVLATLDTSKLEAQRAVQEASLAAAEARVAIAEVSLDEARKTFERGLELSRRGVAAEQTFIAQEAGYERAKAELQAAIANRDLAKANLEVVKVDLTKSCICSPVNGVVLDRAVDVGQIVAASLSAPVLFTVAEDIARMELQIDIDEADIGRAEVGQEARFTVDAYDERVFPAQITELYFAPETVDGVVTYKGILTLDNSDMALRPGMTATADVVVTSVADALLVPNAALRYTPPVEAEEDNGQGGSGLVGLMMSRRPDRGRSGGAAEARKSVWVLRGGQAEEVAVETGETDGLVTIIRSGDLKEGDRVITDRFNGN</sequence>